<dbReference type="SUPFAM" id="SSF55785">
    <property type="entry name" value="PYP-like sensor domain (PAS domain)"/>
    <property type="match status" value="1"/>
</dbReference>
<evidence type="ECO:0000313" key="4">
    <source>
        <dbReference type="EMBL" id="GFZ77529.1"/>
    </source>
</evidence>
<dbReference type="GO" id="GO:0008081">
    <property type="term" value="F:phosphoric diester hydrolase activity"/>
    <property type="evidence" value="ECO:0007669"/>
    <property type="project" value="UniProtKB-ARBA"/>
</dbReference>
<dbReference type="InterPro" id="IPR013655">
    <property type="entry name" value="PAS_fold_3"/>
</dbReference>
<dbReference type="InterPro" id="IPR000014">
    <property type="entry name" value="PAS"/>
</dbReference>
<feature type="domain" description="HD-GYP" evidence="3">
    <location>
        <begin position="212"/>
        <end position="406"/>
    </location>
</feature>
<dbReference type="Pfam" id="PF08447">
    <property type="entry name" value="PAS_3"/>
    <property type="match status" value="1"/>
</dbReference>
<reference evidence="4" key="2">
    <citation type="submission" date="2020-09" db="EMBL/GenBank/DDBJ databases">
        <authorList>
            <person name="Sun Q."/>
            <person name="Zhou Y."/>
        </authorList>
    </citation>
    <scope>NUCLEOTIDE SEQUENCE</scope>
    <source>
        <strain evidence="4">CGMCC 1.15425</strain>
    </source>
</reference>
<dbReference type="Gene3D" id="1.10.3210.10">
    <property type="entry name" value="Hypothetical protein af1432"/>
    <property type="match status" value="1"/>
</dbReference>
<evidence type="ECO:0000259" key="3">
    <source>
        <dbReference type="PROSITE" id="PS51832"/>
    </source>
</evidence>
<evidence type="ECO:0000259" key="2">
    <source>
        <dbReference type="PROSITE" id="PS50112"/>
    </source>
</evidence>
<dbReference type="OrthoDB" id="9802066at2"/>
<sequence length="406" mass="45699">MNKTRYRKLAFVYALAGITWIAVSDWLVGYFIGEGVLPFDISVVKGVAFVLIMSVLLYVLLMRLHAVEIKAKAAESIDQLFLYKMPDFFESLPIVTYATETTGSHANPLWVSDTIKRVLGYSASEALESDWWINNLHPEDRLRAVNESKAIIDNGGGDHFYRIRRADGTYIHIHDESKAVDIKNPRLFVGAWHDVSVEEQAQQQVREYSSRLEKAFLGSVNCIASMVEMRDPYTAGHESRVGDLSVAIAAEMGLDIDTQYGLKIAGLVHDIGKISIPSEYLTKPTRLTKSEYQILQTHPENGYEILKSVDFPWPIAEVAHQHHERVDGSGYPRGLKGEQILIEARIVAVADVIESMATSRPYRHALGIDKALEEIEKNAGRLYDINVARAALRVFREKKYQLPLKA</sequence>
<dbReference type="RefSeq" id="WP_082869573.1">
    <property type="nucleotide sequence ID" value="NZ_BMIY01000008.1"/>
</dbReference>
<proteinExistence type="predicted"/>
<reference evidence="4" key="1">
    <citation type="journal article" date="2014" name="Int. J. Syst. Evol. Microbiol.">
        <title>Complete genome sequence of Corynebacterium casei LMG S-19264T (=DSM 44701T), isolated from a smear-ripened cheese.</title>
        <authorList>
            <consortium name="US DOE Joint Genome Institute (JGI-PGF)"/>
            <person name="Walter F."/>
            <person name="Albersmeier A."/>
            <person name="Kalinowski J."/>
            <person name="Ruckert C."/>
        </authorList>
    </citation>
    <scope>NUCLEOTIDE SEQUENCE</scope>
    <source>
        <strain evidence="4">CGMCC 1.15425</strain>
    </source>
</reference>
<dbReference type="Gene3D" id="3.30.450.20">
    <property type="entry name" value="PAS domain"/>
    <property type="match status" value="1"/>
</dbReference>
<evidence type="ECO:0000256" key="1">
    <source>
        <dbReference type="SAM" id="Phobius"/>
    </source>
</evidence>
<dbReference type="NCBIfam" id="TIGR00229">
    <property type="entry name" value="sensory_box"/>
    <property type="match status" value="1"/>
</dbReference>
<dbReference type="InterPro" id="IPR003607">
    <property type="entry name" value="HD/PDEase_dom"/>
</dbReference>
<organism evidence="4 5">
    <name type="scientific">Pseudohongiella nitratireducens</name>
    <dbReference type="NCBI Taxonomy" id="1768907"/>
    <lineage>
        <taxon>Bacteria</taxon>
        <taxon>Pseudomonadati</taxon>
        <taxon>Pseudomonadota</taxon>
        <taxon>Gammaproteobacteria</taxon>
        <taxon>Pseudomonadales</taxon>
        <taxon>Pseudohongiellaceae</taxon>
        <taxon>Pseudohongiella</taxon>
    </lineage>
</organism>
<dbReference type="CDD" id="cd00077">
    <property type="entry name" value="HDc"/>
    <property type="match status" value="1"/>
</dbReference>
<gene>
    <name evidence="4" type="ORF">GCM10011403_20800</name>
</gene>
<evidence type="ECO:0000313" key="5">
    <source>
        <dbReference type="Proteomes" id="UP000627715"/>
    </source>
</evidence>
<keyword evidence="5" id="KW-1185">Reference proteome</keyword>
<dbReference type="PANTHER" id="PTHR43155:SF2">
    <property type="entry name" value="CYCLIC DI-GMP PHOSPHODIESTERASE PA4108"/>
    <property type="match status" value="1"/>
</dbReference>
<feature type="transmembrane region" description="Helical" evidence="1">
    <location>
        <begin position="39"/>
        <end position="61"/>
    </location>
</feature>
<dbReference type="InterPro" id="IPR037522">
    <property type="entry name" value="HD_GYP_dom"/>
</dbReference>
<dbReference type="AlphaFoldDB" id="A0A916QJQ3"/>
<dbReference type="CDD" id="cd00130">
    <property type="entry name" value="PAS"/>
    <property type="match status" value="1"/>
</dbReference>
<comment type="caution">
    <text evidence="4">The sequence shown here is derived from an EMBL/GenBank/DDBJ whole genome shotgun (WGS) entry which is preliminary data.</text>
</comment>
<dbReference type="PANTHER" id="PTHR43155">
    <property type="entry name" value="CYCLIC DI-GMP PHOSPHODIESTERASE PA4108-RELATED"/>
    <property type="match status" value="1"/>
</dbReference>
<dbReference type="Proteomes" id="UP000627715">
    <property type="component" value="Unassembled WGS sequence"/>
</dbReference>
<dbReference type="SUPFAM" id="SSF109604">
    <property type="entry name" value="HD-domain/PDEase-like"/>
    <property type="match status" value="1"/>
</dbReference>
<name>A0A916QJQ3_9GAMM</name>
<dbReference type="SMART" id="SM00471">
    <property type="entry name" value="HDc"/>
    <property type="match status" value="1"/>
</dbReference>
<accession>A0A916QJQ3</accession>
<keyword evidence="1" id="KW-0472">Membrane</keyword>
<dbReference type="Pfam" id="PF13487">
    <property type="entry name" value="HD_5"/>
    <property type="match status" value="1"/>
</dbReference>
<feature type="domain" description="PAS" evidence="2">
    <location>
        <begin position="89"/>
        <end position="155"/>
    </location>
</feature>
<keyword evidence="1" id="KW-1133">Transmembrane helix</keyword>
<dbReference type="InterPro" id="IPR035965">
    <property type="entry name" value="PAS-like_dom_sf"/>
</dbReference>
<dbReference type="EMBL" id="BMIY01000008">
    <property type="protein sequence ID" value="GFZ77529.1"/>
    <property type="molecule type" value="Genomic_DNA"/>
</dbReference>
<keyword evidence="1" id="KW-0812">Transmembrane</keyword>
<protein>
    <submittedName>
        <fullName evidence="4">Uncharacterized protein</fullName>
    </submittedName>
</protein>
<feature type="transmembrane region" description="Helical" evidence="1">
    <location>
        <begin position="12"/>
        <end position="33"/>
    </location>
</feature>
<dbReference type="PROSITE" id="PS50112">
    <property type="entry name" value="PAS"/>
    <property type="match status" value="1"/>
</dbReference>
<dbReference type="PROSITE" id="PS51832">
    <property type="entry name" value="HD_GYP"/>
    <property type="match status" value="1"/>
</dbReference>